<gene>
    <name evidence="1" type="ORF">LR48_Vigan05g090700</name>
</gene>
<evidence type="ECO:0000313" key="1">
    <source>
        <dbReference type="EMBL" id="KOM43303.1"/>
    </source>
</evidence>
<dbReference type="EMBL" id="CM003375">
    <property type="protein sequence ID" value="KOM43303.1"/>
    <property type="molecule type" value="Genomic_DNA"/>
</dbReference>
<dbReference type="Gramene" id="KOM43303">
    <property type="protein sequence ID" value="KOM43303"/>
    <property type="gene ID" value="LR48_Vigan05g090700"/>
</dbReference>
<reference evidence="2" key="1">
    <citation type="journal article" date="2015" name="Proc. Natl. Acad. Sci. U.S.A.">
        <title>Genome sequencing of adzuki bean (Vigna angularis) provides insight into high starch and low fat accumulation and domestication.</title>
        <authorList>
            <person name="Yang K."/>
            <person name="Tian Z."/>
            <person name="Chen C."/>
            <person name="Luo L."/>
            <person name="Zhao B."/>
            <person name="Wang Z."/>
            <person name="Yu L."/>
            <person name="Li Y."/>
            <person name="Sun Y."/>
            <person name="Li W."/>
            <person name="Chen Y."/>
            <person name="Li Y."/>
            <person name="Zhang Y."/>
            <person name="Ai D."/>
            <person name="Zhao J."/>
            <person name="Shang C."/>
            <person name="Ma Y."/>
            <person name="Wu B."/>
            <person name="Wang M."/>
            <person name="Gao L."/>
            <person name="Sun D."/>
            <person name="Zhang P."/>
            <person name="Guo F."/>
            <person name="Wang W."/>
            <person name="Li Y."/>
            <person name="Wang J."/>
            <person name="Varshney R.K."/>
            <person name="Wang J."/>
            <person name="Ling H.Q."/>
            <person name="Wan P."/>
        </authorList>
    </citation>
    <scope>NUCLEOTIDE SEQUENCE</scope>
    <source>
        <strain evidence="2">cv. Jingnong 6</strain>
    </source>
</reference>
<organism evidence="1 2">
    <name type="scientific">Phaseolus angularis</name>
    <name type="common">Azuki bean</name>
    <name type="synonym">Vigna angularis</name>
    <dbReference type="NCBI Taxonomy" id="3914"/>
    <lineage>
        <taxon>Eukaryota</taxon>
        <taxon>Viridiplantae</taxon>
        <taxon>Streptophyta</taxon>
        <taxon>Embryophyta</taxon>
        <taxon>Tracheophyta</taxon>
        <taxon>Spermatophyta</taxon>
        <taxon>Magnoliopsida</taxon>
        <taxon>eudicotyledons</taxon>
        <taxon>Gunneridae</taxon>
        <taxon>Pentapetalae</taxon>
        <taxon>rosids</taxon>
        <taxon>fabids</taxon>
        <taxon>Fabales</taxon>
        <taxon>Fabaceae</taxon>
        <taxon>Papilionoideae</taxon>
        <taxon>50 kb inversion clade</taxon>
        <taxon>NPAAA clade</taxon>
        <taxon>indigoferoid/millettioid clade</taxon>
        <taxon>Phaseoleae</taxon>
        <taxon>Vigna</taxon>
    </lineage>
</organism>
<evidence type="ECO:0000313" key="2">
    <source>
        <dbReference type="Proteomes" id="UP000053144"/>
    </source>
</evidence>
<protein>
    <submittedName>
        <fullName evidence="1">Uncharacterized protein</fullName>
    </submittedName>
</protein>
<accession>A0A0L9UKL5</accession>
<proteinExistence type="predicted"/>
<sequence>MDNPTNYGFFFLGANPNPGCYPYLELCQKSRGDEDDGVAKSRRRTGGDMAMAQRRVAFLLFSHWAQTFACGGMRNAVAEARRRHDYHATRSRRLREDVVVLVLHDSICAGSRKGSLLTVAGKGSSGHCEGYMWYDYEPVWGMYMLSDYEPLWGSYKWYGYEPVWVSYRWYGYEPVWGSYRCDFVFTDNIGKDNIDGADVADAPDA</sequence>
<dbReference type="AlphaFoldDB" id="A0A0L9UKL5"/>
<name>A0A0L9UKL5_PHAAN</name>
<dbReference type="Proteomes" id="UP000053144">
    <property type="component" value="Chromosome 5"/>
</dbReference>